<comment type="similarity">
    <text evidence="4 5">Belongs to the universal ribosomal protein uS15 family.</text>
</comment>
<dbReference type="GO" id="GO:0003735">
    <property type="term" value="F:structural constituent of ribosome"/>
    <property type="evidence" value="ECO:0007669"/>
    <property type="project" value="InterPro"/>
</dbReference>
<evidence type="ECO:0000256" key="3">
    <source>
        <dbReference type="ARBA" id="ARBA00064542"/>
    </source>
</evidence>
<dbReference type="Gene3D" id="1.10.287.10">
    <property type="entry name" value="S15/NS1, RNA-binding"/>
    <property type="match status" value="1"/>
</dbReference>
<protein>
    <recommendedName>
        <fullName evidence="4">Small ribosomal subunit protein uS15</fullName>
    </recommendedName>
</protein>
<dbReference type="Gene3D" id="6.10.250.3130">
    <property type="match status" value="1"/>
</dbReference>
<proteinExistence type="inferred from homology"/>
<comment type="caution">
    <text evidence="6">The sequence shown here is derived from an EMBL/GenBank/DDBJ whole genome shotgun (WGS) entry which is preliminary data.</text>
</comment>
<comment type="function">
    <text evidence="4">Forms an intersubunit bridge (bridge B4) with the 23S rRNA of the 50S subunit in the ribosome.</text>
</comment>
<dbReference type="InterPro" id="IPR000589">
    <property type="entry name" value="Ribosomal_uS15"/>
</dbReference>
<dbReference type="GO" id="GO:0006412">
    <property type="term" value="P:translation"/>
    <property type="evidence" value="ECO:0007669"/>
    <property type="project" value="UniProtKB-UniRule"/>
</dbReference>
<keyword evidence="4" id="KW-0699">rRNA-binding</keyword>
<evidence type="ECO:0000256" key="2">
    <source>
        <dbReference type="ARBA" id="ARBA00023274"/>
    </source>
</evidence>
<evidence type="ECO:0000313" key="7">
    <source>
        <dbReference type="Proteomes" id="UP000178570"/>
    </source>
</evidence>
<dbReference type="GO" id="GO:0005840">
    <property type="term" value="C:ribosome"/>
    <property type="evidence" value="ECO:0007669"/>
    <property type="project" value="UniProtKB-KW"/>
</dbReference>
<reference evidence="6 7" key="1">
    <citation type="journal article" date="2016" name="Nat. Commun.">
        <title>Thousands of microbial genomes shed light on interconnected biogeochemical processes in an aquifer system.</title>
        <authorList>
            <person name="Anantharaman K."/>
            <person name="Brown C.T."/>
            <person name="Hug L.A."/>
            <person name="Sharon I."/>
            <person name="Castelle C.J."/>
            <person name="Probst A.J."/>
            <person name="Thomas B.C."/>
            <person name="Singh A."/>
            <person name="Wilkins M.J."/>
            <person name="Karaoz U."/>
            <person name="Brodie E.L."/>
            <person name="Williams K.H."/>
            <person name="Hubbard S.S."/>
            <person name="Banfield J.F."/>
        </authorList>
    </citation>
    <scope>NUCLEOTIDE SEQUENCE [LARGE SCALE GENOMIC DNA]</scope>
</reference>
<evidence type="ECO:0000256" key="1">
    <source>
        <dbReference type="ARBA" id="ARBA00022980"/>
    </source>
</evidence>
<dbReference type="InterPro" id="IPR009068">
    <property type="entry name" value="uS15_NS1_RNA-bd_sf"/>
</dbReference>
<comment type="subunit">
    <text evidence="3 4">Part of the 30S ribosomal subunit. Forms a bridge to the 50S subunit in the 70S ribosome, contacting the 23S rRNA.</text>
</comment>
<accession>A0A1G1XL63</accession>
<dbReference type="PANTHER" id="PTHR23321">
    <property type="entry name" value="RIBOSOMAL PROTEIN S15, BACTERIAL AND ORGANELLAR"/>
    <property type="match status" value="1"/>
</dbReference>
<evidence type="ECO:0000256" key="5">
    <source>
        <dbReference type="RuleBase" id="RU003919"/>
    </source>
</evidence>
<comment type="function">
    <text evidence="4">One of the primary rRNA binding proteins, it binds directly to 16S rRNA where it helps nucleate assembly of the platform of the 30S subunit by binding and bridging several RNA helices of the 16S rRNA.</text>
</comment>
<dbReference type="GO" id="GO:0005737">
    <property type="term" value="C:cytoplasm"/>
    <property type="evidence" value="ECO:0007669"/>
    <property type="project" value="UniProtKB-ARBA"/>
</dbReference>
<dbReference type="Proteomes" id="UP000178570">
    <property type="component" value="Unassembled WGS sequence"/>
</dbReference>
<dbReference type="STRING" id="1797529.A2570_01030"/>
<gene>
    <name evidence="4" type="primary">rpsO</name>
    <name evidence="6" type="ORF">A2570_01030</name>
</gene>
<dbReference type="HAMAP" id="MF_01343_B">
    <property type="entry name" value="Ribosomal_uS15_B"/>
    <property type="match status" value="1"/>
</dbReference>
<dbReference type="GO" id="GO:1990904">
    <property type="term" value="C:ribonucleoprotein complex"/>
    <property type="evidence" value="ECO:0007669"/>
    <property type="project" value="UniProtKB-KW"/>
</dbReference>
<dbReference type="GO" id="GO:0019843">
    <property type="term" value="F:rRNA binding"/>
    <property type="evidence" value="ECO:0007669"/>
    <property type="project" value="UniProtKB-UniRule"/>
</dbReference>
<evidence type="ECO:0000256" key="4">
    <source>
        <dbReference type="HAMAP-Rule" id="MF_01343"/>
    </source>
</evidence>
<dbReference type="Pfam" id="PF00312">
    <property type="entry name" value="Ribosomal_S15"/>
    <property type="match status" value="1"/>
</dbReference>
<keyword evidence="4" id="KW-0694">RNA-binding</keyword>
<evidence type="ECO:0000313" key="6">
    <source>
        <dbReference type="EMBL" id="OGY40701.1"/>
    </source>
</evidence>
<dbReference type="SUPFAM" id="SSF47060">
    <property type="entry name" value="S15/NS1 RNA-binding domain"/>
    <property type="match status" value="1"/>
</dbReference>
<dbReference type="PANTHER" id="PTHR23321:SF26">
    <property type="entry name" value="SMALL RIBOSOMAL SUBUNIT PROTEIN US15M"/>
    <property type="match status" value="1"/>
</dbReference>
<keyword evidence="2 4" id="KW-0687">Ribonucleoprotein</keyword>
<dbReference type="FunFam" id="1.10.287.10:FF:000002">
    <property type="entry name" value="30S ribosomal protein S15"/>
    <property type="match status" value="1"/>
</dbReference>
<keyword evidence="1 4" id="KW-0689">Ribosomal protein</keyword>
<sequence>MLKKLLKNKVISKSQTHEKDTGSPEVQISLLTSRIIELSTHLKDHKKDFSSRRGLLKMVIQRKRLSNWLKANSPKRYTKLAKTLGL</sequence>
<dbReference type="CDD" id="cd00353">
    <property type="entry name" value="Ribosomal_S15p_S13e"/>
    <property type="match status" value="1"/>
</dbReference>
<dbReference type="SMART" id="SM01387">
    <property type="entry name" value="Ribosomal_S15"/>
    <property type="match status" value="1"/>
</dbReference>
<dbReference type="AlphaFoldDB" id="A0A1G1XL63"/>
<dbReference type="EMBL" id="MHHY01000006">
    <property type="protein sequence ID" value="OGY40701.1"/>
    <property type="molecule type" value="Genomic_DNA"/>
</dbReference>
<dbReference type="NCBIfam" id="TIGR00952">
    <property type="entry name" value="S15_bact"/>
    <property type="match status" value="1"/>
</dbReference>
<dbReference type="InterPro" id="IPR005290">
    <property type="entry name" value="Ribosomal_uS15_bac-type"/>
</dbReference>
<organism evidence="6 7">
    <name type="scientific">Candidatus Brennerbacteria bacterium RIFOXYD1_FULL_41_16</name>
    <dbReference type="NCBI Taxonomy" id="1797529"/>
    <lineage>
        <taxon>Bacteria</taxon>
        <taxon>Candidatus Brenneribacteriota</taxon>
    </lineage>
</organism>
<name>A0A1G1XL63_9BACT</name>